<protein>
    <recommendedName>
        <fullName evidence="3">tryptophan synthase</fullName>
        <ecNumber evidence="3">4.2.1.20</ecNumber>
    </recommendedName>
</protein>
<evidence type="ECO:0000256" key="6">
    <source>
        <dbReference type="ARBA" id="ARBA00023141"/>
    </source>
</evidence>
<evidence type="ECO:0000313" key="9">
    <source>
        <dbReference type="EMBL" id="OYO18563.1"/>
    </source>
</evidence>
<dbReference type="PANTHER" id="PTHR43406:SF1">
    <property type="entry name" value="TRYPTOPHAN SYNTHASE ALPHA CHAIN, CHLOROPLASTIC"/>
    <property type="match status" value="1"/>
</dbReference>
<dbReference type="InterPro" id="IPR011060">
    <property type="entry name" value="RibuloseP-bd_barrel"/>
</dbReference>
<evidence type="ECO:0000256" key="4">
    <source>
        <dbReference type="ARBA" id="ARBA00022605"/>
    </source>
</evidence>
<dbReference type="UniPathway" id="UPA00035">
    <property type="reaction ID" value="UER00044"/>
</dbReference>
<dbReference type="AlphaFoldDB" id="A0A255GVC5"/>
<dbReference type="PANTHER" id="PTHR43406">
    <property type="entry name" value="TRYPTOPHAN SYNTHASE, ALPHA CHAIN"/>
    <property type="match status" value="1"/>
</dbReference>
<accession>A0A255GVC5</accession>
<evidence type="ECO:0000256" key="2">
    <source>
        <dbReference type="ARBA" id="ARBA00011270"/>
    </source>
</evidence>
<evidence type="ECO:0000256" key="1">
    <source>
        <dbReference type="ARBA" id="ARBA00004733"/>
    </source>
</evidence>
<keyword evidence="5" id="KW-0822">Tryptophan biosynthesis</keyword>
<evidence type="ECO:0000256" key="3">
    <source>
        <dbReference type="ARBA" id="ARBA00012043"/>
    </source>
</evidence>
<dbReference type="GO" id="GO:0004834">
    <property type="term" value="F:tryptophan synthase activity"/>
    <property type="evidence" value="ECO:0007669"/>
    <property type="project" value="UniProtKB-EC"/>
</dbReference>
<evidence type="ECO:0000256" key="7">
    <source>
        <dbReference type="ARBA" id="ARBA00023239"/>
    </source>
</evidence>
<dbReference type="OrthoDB" id="5109048at2"/>
<comment type="pathway">
    <text evidence="1">Amino-acid biosynthesis; L-tryptophan biosynthesis; L-tryptophan from chorismate: step 5/5.</text>
</comment>
<name>A0A255GVC5_9ACTN</name>
<reference evidence="9 10" key="1">
    <citation type="submission" date="2017-07" db="EMBL/GenBank/DDBJ databases">
        <title>Draft whole genome sequences of clinical Proprionibacteriaceae strains.</title>
        <authorList>
            <person name="Bernier A.-M."/>
            <person name="Bernard K."/>
            <person name="Domingo M.-C."/>
        </authorList>
    </citation>
    <scope>NUCLEOTIDE SEQUENCE [LARGE SCALE GENOMIC DNA]</scope>
    <source>
        <strain evidence="9 10">NML 130396</strain>
    </source>
</reference>
<dbReference type="InterPro" id="IPR002028">
    <property type="entry name" value="Trp_synthase_suA"/>
</dbReference>
<keyword evidence="4" id="KW-0028">Amino-acid biosynthesis</keyword>
<keyword evidence="6" id="KW-0057">Aromatic amino acid biosynthesis</keyword>
<comment type="subunit">
    <text evidence="2">Tetramer of two alpha and two beta chains.</text>
</comment>
<gene>
    <name evidence="9" type="ORF">CGZ93_14085</name>
</gene>
<dbReference type="Pfam" id="PF00290">
    <property type="entry name" value="Trp_syntA"/>
    <property type="match status" value="1"/>
</dbReference>
<sequence>MTRRVSMGRLQERLDQAAAASRGVLVGYLPAGYPTPDLFTASARAAFTAGLDALEVGLPGPVPDLDGPVIQRACLDAAQWGLDVPAALRLAAAARHDPADPLIALAYRATADERGVPALLDSLVEGDADALLLPEHSLADQLDVAQQASAGGVDSVLFLYREEDLGLISGCDLDRPIIYLQSADLRTGGRFNADKALERLGELNDAMGGRAYRVLVGFGVRGPDEVRTVVRAGADGAIIGTRLVAAAGESPDELGRQVAAAVPALADRGADSVRRGGVGGAVGGYAR</sequence>
<evidence type="ECO:0000256" key="8">
    <source>
        <dbReference type="ARBA" id="ARBA00049047"/>
    </source>
</evidence>
<evidence type="ECO:0000256" key="5">
    <source>
        <dbReference type="ARBA" id="ARBA00022822"/>
    </source>
</evidence>
<keyword evidence="7" id="KW-0456">Lyase</keyword>
<dbReference type="EC" id="4.2.1.20" evidence="3"/>
<dbReference type="GO" id="GO:0005829">
    <property type="term" value="C:cytosol"/>
    <property type="evidence" value="ECO:0007669"/>
    <property type="project" value="TreeGrafter"/>
</dbReference>
<dbReference type="SUPFAM" id="SSF51366">
    <property type="entry name" value="Ribulose-phoshate binding barrel"/>
    <property type="match status" value="1"/>
</dbReference>
<dbReference type="EMBL" id="NMVQ01000043">
    <property type="protein sequence ID" value="OYO18563.1"/>
    <property type="molecule type" value="Genomic_DNA"/>
</dbReference>
<dbReference type="Gene3D" id="3.20.20.70">
    <property type="entry name" value="Aldolase class I"/>
    <property type="match status" value="1"/>
</dbReference>
<proteinExistence type="predicted"/>
<keyword evidence="10" id="KW-1185">Reference proteome</keyword>
<comment type="caution">
    <text evidence="9">The sequence shown here is derived from an EMBL/GenBank/DDBJ whole genome shotgun (WGS) entry which is preliminary data.</text>
</comment>
<organism evidence="9 10">
    <name type="scientific">Enemella dayhoffiae</name>
    <dbReference type="NCBI Taxonomy" id="2016507"/>
    <lineage>
        <taxon>Bacteria</taxon>
        <taxon>Bacillati</taxon>
        <taxon>Actinomycetota</taxon>
        <taxon>Actinomycetes</taxon>
        <taxon>Propionibacteriales</taxon>
        <taxon>Propionibacteriaceae</taxon>
        <taxon>Enemella</taxon>
    </lineage>
</organism>
<dbReference type="Proteomes" id="UP000216311">
    <property type="component" value="Unassembled WGS sequence"/>
</dbReference>
<comment type="catalytic activity">
    <reaction evidence="8">
        <text>(1S,2R)-1-C-(indol-3-yl)glycerol 3-phosphate + L-serine = D-glyceraldehyde 3-phosphate + L-tryptophan + H2O</text>
        <dbReference type="Rhea" id="RHEA:10532"/>
        <dbReference type="ChEBI" id="CHEBI:15377"/>
        <dbReference type="ChEBI" id="CHEBI:33384"/>
        <dbReference type="ChEBI" id="CHEBI:57912"/>
        <dbReference type="ChEBI" id="CHEBI:58866"/>
        <dbReference type="ChEBI" id="CHEBI:59776"/>
        <dbReference type="EC" id="4.2.1.20"/>
    </reaction>
</comment>
<dbReference type="InterPro" id="IPR013785">
    <property type="entry name" value="Aldolase_TIM"/>
</dbReference>
<evidence type="ECO:0000313" key="10">
    <source>
        <dbReference type="Proteomes" id="UP000216311"/>
    </source>
</evidence>